<keyword evidence="2" id="KW-0456">Lyase</keyword>
<keyword evidence="3" id="KW-1185">Reference proteome</keyword>
<evidence type="ECO:0000313" key="2">
    <source>
        <dbReference type="EMBL" id="KCZ72710.1"/>
    </source>
</evidence>
<feature type="domain" description="Tetrapyrrole biosynthesis uroporphyrinogen III synthase" evidence="1">
    <location>
        <begin position="16"/>
        <end position="177"/>
    </location>
</feature>
<dbReference type="AlphaFoldDB" id="A0A062VBM6"/>
<dbReference type="EC" id="4.2.1.75" evidence="2"/>
<gene>
    <name evidence="2" type="ORF">ANME2D_01141</name>
</gene>
<dbReference type="CDD" id="cd06578">
    <property type="entry name" value="HemD"/>
    <property type="match status" value="1"/>
</dbReference>
<dbReference type="InterPro" id="IPR003754">
    <property type="entry name" value="4pyrrol_synth_uPrphyn_synth"/>
</dbReference>
<dbReference type="GO" id="GO:0004852">
    <property type="term" value="F:uroporphyrinogen-III synthase activity"/>
    <property type="evidence" value="ECO:0007669"/>
    <property type="project" value="UniProtKB-EC"/>
</dbReference>
<comment type="caution">
    <text evidence="2">The sequence shown here is derived from an EMBL/GenBank/DDBJ whole genome shotgun (WGS) entry which is preliminary data.</text>
</comment>
<organism evidence="2 3">
    <name type="scientific">Candidatus Methanoperedens nitratireducens</name>
    <dbReference type="NCBI Taxonomy" id="1392998"/>
    <lineage>
        <taxon>Archaea</taxon>
        <taxon>Methanobacteriati</taxon>
        <taxon>Methanobacteriota</taxon>
        <taxon>Stenosarchaea group</taxon>
        <taxon>Methanomicrobia</taxon>
        <taxon>Methanosarcinales</taxon>
        <taxon>ANME-2 cluster</taxon>
        <taxon>Candidatus Methanoperedentaceae</taxon>
        <taxon>Candidatus Methanoperedens</taxon>
    </lineage>
</organism>
<name>A0A062VBM6_9EURY</name>
<evidence type="ECO:0000313" key="3">
    <source>
        <dbReference type="Proteomes" id="UP000027153"/>
    </source>
</evidence>
<accession>A0A062VBM6</accession>
<dbReference type="PANTHER" id="PTHR40082">
    <property type="entry name" value="BLR5956 PROTEIN"/>
    <property type="match status" value="1"/>
</dbReference>
<dbReference type="Proteomes" id="UP000027153">
    <property type="component" value="Unassembled WGS sequence"/>
</dbReference>
<dbReference type="InterPro" id="IPR036108">
    <property type="entry name" value="4pyrrol_syn_uPrphyn_synt_sf"/>
</dbReference>
<dbReference type="SUPFAM" id="SSF69618">
    <property type="entry name" value="HemD-like"/>
    <property type="match status" value="1"/>
</dbReference>
<dbReference type="PANTHER" id="PTHR40082:SF1">
    <property type="entry name" value="BLR5956 PROTEIN"/>
    <property type="match status" value="1"/>
</dbReference>
<reference evidence="2 3" key="1">
    <citation type="journal article" date="2013" name="Nature">
        <title>Anaerobic oxidation of methane coupled to nitrate reduction in a novel archaeal lineage.</title>
        <authorList>
            <person name="Haroon M.F."/>
            <person name="Hu S."/>
            <person name="Shi Y."/>
            <person name="Imelfort M."/>
            <person name="Keller J."/>
            <person name="Hugenholtz P."/>
            <person name="Yuan Z."/>
            <person name="Tyson G.W."/>
        </authorList>
    </citation>
    <scope>NUCLEOTIDE SEQUENCE [LARGE SCALE GENOMIC DNA]</scope>
    <source>
        <strain evidence="2 3">ANME-2d</strain>
    </source>
</reference>
<dbReference type="GO" id="GO:0006780">
    <property type="term" value="P:uroporphyrinogen III biosynthetic process"/>
    <property type="evidence" value="ECO:0007669"/>
    <property type="project" value="InterPro"/>
</dbReference>
<proteinExistence type="predicted"/>
<dbReference type="EMBL" id="JMIY01000002">
    <property type="protein sequence ID" value="KCZ72710.1"/>
    <property type="molecule type" value="Genomic_DNA"/>
</dbReference>
<sequence>MKIAVTKLKEKSGGITELFKQYGHEVFIISTMSAAGPTDPKPLSRLAEMVSEGRIDILIFTSALGVDKLFEKAKPGKSVRIVSVGPKTAMRVEEHGLSSEVITRFSSENFAGYLGDISGKTIGIARAEVQDTRLIESLISGGAIVIEAPAYRLEPAGNMFTDVLKDVDAVIFTSARSFEYSGFNQDHAKNIKVIAIGHKTADAMREYGVVPDIVGNGTLEDCLGILSPKKAYSHS</sequence>
<dbReference type="InterPro" id="IPR039793">
    <property type="entry name" value="UROS/Hem4"/>
</dbReference>
<dbReference type="RefSeq" id="WP_048089675.1">
    <property type="nucleotide sequence ID" value="NZ_JMIY01000002.1"/>
</dbReference>
<evidence type="ECO:0000259" key="1">
    <source>
        <dbReference type="Pfam" id="PF02602"/>
    </source>
</evidence>
<dbReference type="OrthoDB" id="15395at2157"/>
<dbReference type="Gene3D" id="3.40.50.10090">
    <property type="match status" value="2"/>
</dbReference>
<protein>
    <submittedName>
        <fullName evidence="2">Uroporphyrinogen-III synthase</fullName>
        <ecNumber evidence="2">4.2.1.75</ecNumber>
    </submittedName>
</protein>
<dbReference type="Pfam" id="PF02602">
    <property type="entry name" value="HEM4"/>
    <property type="match status" value="1"/>
</dbReference>